<dbReference type="AlphaFoldDB" id="A0A1V4ER30"/>
<evidence type="ECO:0000256" key="2">
    <source>
        <dbReference type="ARBA" id="ARBA00006706"/>
    </source>
</evidence>
<dbReference type="OrthoDB" id="9805316at2"/>
<comment type="caution">
    <text evidence="7">The sequence shown here is derived from an EMBL/GenBank/DDBJ whole genome shotgun (WGS) entry which is preliminary data.</text>
</comment>
<organism evidence="7 8">
    <name type="scientific">Ferroacidibacillus organovorans</name>
    <dbReference type="NCBI Taxonomy" id="1765683"/>
    <lineage>
        <taxon>Bacteria</taxon>
        <taxon>Bacillati</taxon>
        <taxon>Bacillota</taxon>
        <taxon>Bacilli</taxon>
        <taxon>Bacillales</taxon>
        <taxon>Alicyclobacillaceae</taxon>
        <taxon>Ferroacidibacillus</taxon>
    </lineage>
</organism>
<dbReference type="SFLD" id="SFLDS00005">
    <property type="entry name" value="Isoprenoid_Synthase_Type_I"/>
    <property type="match status" value="1"/>
</dbReference>
<gene>
    <name evidence="7" type="ORF">B2M26_12660</name>
</gene>
<dbReference type="GO" id="GO:0046872">
    <property type="term" value="F:metal ion binding"/>
    <property type="evidence" value="ECO:0007669"/>
    <property type="project" value="UniProtKB-KW"/>
</dbReference>
<dbReference type="Gene3D" id="1.10.600.10">
    <property type="entry name" value="Farnesyl Diphosphate Synthase"/>
    <property type="match status" value="1"/>
</dbReference>
<dbReference type="PANTHER" id="PTHR12001:SF69">
    <property type="entry name" value="ALL TRANS-POLYPRENYL-DIPHOSPHATE SYNTHASE PDSS1"/>
    <property type="match status" value="1"/>
</dbReference>
<dbReference type="InterPro" id="IPR008949">
    <property type="entry name" value="Isoprenoid_synthase_dom_sf"/>
</dbReference>
<reference evidence="7 8" key="1">
    <citation type="submission" date="2017-02" db="EMBL/GenBank/DDBJ databases">
        <title>Draft genome of Acidibacillus ferrooxidans Huett2.</title>
        <authorList>
            <person name="Schopf S."/>
        </authorList>
    </citation>
    <scope>NUCLEOTIDE SEQUENCE [LARGE SCALE GENOMIC DNA]</scope>
    <source>
        <strain evidence="7 8">Huett2</strain>
    </source>
</reference>
<keyword evidence="8" id="KW-1185">Reference proteome</keyword>
<dbReference type="InterPro" id="IPR033749">
    <property type="entry name" value="Polyprenyl_synt_CS"/>
</dbReference>
<evidence type="ECO:0000256" key="3">
    <source>
        <dbReference type="ARBA" id="ARBA00022679"/>
    </source>
</evidence>
<evidence type="ECO:0000256" key="6">
    <source>
        <dbReference type="RuleBase" id="RU004466"/>
    </source>
</evidence>
<dbReference type="Pfam" id="PF00348">
    <property type="entry name" value="polyprenyl_synt"/>
    <property type="match status" value="1"/>
</dbReference>
<protein>
    <recommendedName>
        <fullName evidence="9">Polyprenyl synthetase</fullName>
    </recommendedName>
</protein>
<dbReference type="GO" id="GO:0004659">
    <property type="term" value="F:prenyltransferase activity"/>
    <property type="evidence" value="ECO:0007669"/>
    <property type="project" value="InterPro"/>
</dbReference>
<dbReference type="GO" id="GO:0008299">
    <property type="term" value="P:isoprenoid biosynthetic process"/>
    <property type="evidence" value="ECO:0007669"/>
    <property type="project" value="InterPro"/>
</dbReference>
<evidence type="ECO:0000256" key="5">
    <source>
        <dbReference type="ARBA" id="ARBA00022842"/>
    </source>
</evidence>
<dbReference type="Proteomes" id="UP000190229">
    <property type="component" value="Unassembled WGS sequence"/>
</dbReference>
<evidence type="ECO:0000313" key="7">
    <source>
        <dbReference type="EMBL" id="OPG15310.1"/>
    </source>
</evidence>
<comment type="similarity">
    <text evidence="2 6">Belongs to the FPP/GGPP synthase family.</text>
</comment>
<comment type="cofactor">
    <cofactor evidence="1">
        <name>Mg(2+)</name>
        <dbReference type="ChEBI" id="CHEBI:18420"/>
    </cofactor>
</comment>
<keyword evidence="3 6" id="KW-0808">Transferase</keyword>
<evidence type="ECO:0008006" key="9">
    <source>
        <dbReference type="Google" id="ProtNLM"/>
    </source>
</evidence>
<accession>A0A1V4ER30</accession>
<evidence type="ECO:0000313" key="8">
    <source>
        <dbReference type="Proteomes" id="UP000190229"/>
    </source>
</evidence>
<evidence type="ECO:0000256" key="4">
    <source>
        <dbReference type="ARBA" id="ARBA00022723"/>
    </source>
</evidence>
<dbReference type="SUPFAM" id="SSF48576">
    <property type="entry name" value="Terpenoid synthases"/>
    <property type="match status" value="1"/>
</dbReference>
<keyword evidence="5" id="KW-0460">Magnesium</keyword>
<name>A0A1V4ER30_9BACL</name>
<dbReference type="PROSITE" id="PS00723">
    <property type="entry name" value="POLYPRENYL_SYNTHASE_1"/>
    <property type="match status" value="1"/>
</dbReference>
<sequence>MRGWHNLKRKMARVQMSEDAIMKELDSYMKSVIERGLDGKIRNVIEYHLGWRDIDFSELEFGNIGKRGRPMMCILTSMLFAYDYKRSFSVAAAIEFIHSFSLIYDDIQDRDTIRRGRPSVWSLWGEDEAINVGCVLQTMVYEVIADPENENKPAQLSWLIQSVNRTMWRVCNGQQLDLELTKSRHHVTQTQYLEVITGKTAALFEAAAYLGAFCSNANERELALCRLFGENVGLAFQIFDDVVGIWGSREQGLDKPNLDLEHRKKTYPIIHAHENCQTDADRLILHRYYEKEELSERDLINITELLNRCDSRSKSLEIGYQYLKIAMQALDDIAGNEAIKTRIRIWVNYVIDKQLSTLQGYIKLDDELVK</sequence>
<dbReference type="CDD" id="cd00685">
    <property type="entry name" value="Trans_IPPS_HT"/>
    <property type="match status" value="1"/>
</dbReference>
<dbReference type="PANTHER" id="PTHR12001">
    <property type="entry name" value="GERANYLGERANYL PYROPHOSPHATE SYNTHASE"/>
    <property type="match status" value="1"/>
</dbReference>
<keyword evidence="4" id="KW-0479">Metal-binding</keyword>
<dbReference type="PROSITE" id="PS00444">
    <property type="entry name" value="POLYPRENYL_SYNTHASE_2"/>
    <property type="match status" value="1"/>
</dbReference>
<evidence type="ECO:0000256" key="1">
    <source>
        <dbReference type="ARBA" id="ARBA00001946"/>
    </source>
</evidence>
<dbReference type="InterPro" id="IPR000092">
    <property type="entry name" value="Polyprenyl_synt"/>
</dbReference>
<proteinExistence type="inferred from homology"/>
<dbReference type="EMBL" id="MWPS01000038">
    <property type="protein sequence ID" value="OPG15310.1"/>
    <property type="molecule type" value="Genomic_DNA"/>
</dbReference>